<dbReference type="InterPro" id="IPR036388">
    <property type="entry name" value="WH-like_DNA-bd_sf"/>
</dbReference>
<dbReference type="RefSeq" id="WP_136625840.1">
    <property type="nucleotide sequence ID" value="NZ_UPHP01000054.1"/>
</dbReference>
<dbReference type="AlphaFoldDB" id="A0A498PZI0"/>
<evidence type="ECO:0000313" key="3">
    <source>
        <dbReference type="EMBL" id="VBA38124.1"/>
    </source>
</evidence>
<dbReference type="InterPro" id="IPR029016">
    <property type="entry name" value="GAF-like_dom_sf"/>
</dbReference>
<gene>
    <name evidence="3" type="primary">acoR</name>
    <name evidence="3" type="ORF">LAUMK136_02280</name>
</gene>
<protein>
    <submittedName>
        <fullName evidence="3">Acetoin dehydrogenase operon transcriptional activator AcoR</fullName>
    </submittedName>
</protein>
<proteinExistence type="predicted"/>
<organism evidence="3 4">
    <name type="scientific">Mycobacterium attenuatum</name>
    <dbReference type="NCBI Taxonomy" id="2341086"/>
    <lineage>
        <taxon>Bacteria</taxon>
        <taxon>Bacillati</taxon>
        <taxon>Actinomycetota</taxon>
        <taxon>Actinomycetes</taxon>
        <taxon>Mycobacteriales</taxon>
        <taxon>Mycobacteriaceae</taxon>
        <taxon>Mycobacterium</taxon>
    </lineage>
</organism>
<dbReference type="Gene3D" id="3.30.450.40">
    <property type="match status" value="1"/>
</dbReference>
<keyword evidence="2" id="KW-0804">Transcription</keyword>
<dbReference type="Proteomes" id="UP000273307">
    <property type="component" value="Unassembled WGS sequence"/>
</dbReference>
<evidence type="ECO:0000256" key="1">
    <source>
        <dbReference type="ARBA" id="ARBA00023015"/>
    </source>
</evidence>
<dbReference type="EMBL" id="UPHP01000054">
    <property type="protein sequence ID" value="VBA38124.1"/>
    <property type="molecule type" value="Genomic_DNA"/>
</dbReference>
<name>A0A498PZI0_9MYCO</name>
<evidence type="ECO:0000256" key="2">
    <source>
        <dbReference type="ARBA" id="ARBA00023163"/>
    </source>
</evidence>
<keyword evidence="1" id="KW-0805">Transcription regulation</keyword>
<sequence>MKGDRGLRARRNAIYRSWTQFMSGQTPNGIREEVLSSWCRTRRLLSPDVAIAPVGQSELNHEALLASTRVLDDTMRYPLRDSHVAVAIADLRGQIVWTTGEPRLMRVAEQVNYLPGGLWDEASIGVNAMSLALSCDRPSAVSTAEHWSLVLHDWSCYAAPIRNPQTGQRFGVLNFSTPWDNAHPALYMAVTALAQRLGAEAAANTASDIGCDGIHLSVLGEHRLALAGSPVRVTRRQTEIALLLALRPAGVSLAELHADLYGDEAVQIGTLKAEVSHLRHILDGRVSRTPYRLLGNVKVDALDVLENLRHGRVADAVTGYAGSLLPWSESPRIVRLARTVEVALRDAVLNSNDYESALALATHLDDDAQLADHILRILPSGDGRRHILRGHLTSID</sequence>
<keyword evidence="4" id="KW-1185">Reference proteome</keyword>
<reference evidence="3 4" key="1">
    <citation type="submission" date="2018-09" db="EMBL/GenBank/DDBJ databases">
        <authorList>
            <person name="Tagini F."/>
        </authorList>
    </citation>
    <scope>NUCLEOTIDE SEQUENCE [LARGE SCALE GENOMIC DNA]</scope>
    <source>
        <strain evidence="3 4">MK136</strain>
    </source>
</reference>
<dbReference type="OrthoDB" id="3928741at2"/>
<evidence type="ECO:0000313" key="4">
    <source>
        <dbReference type="Proteomes" id="UP000273307"/>
    </source>
</evidence>
<dbReference type="Gene3D" id="1.10.10.10">
    <property type="entry name" value="Winged helix-like DNA-binding domain superfamily/Winged helix DNA-binding domain"/>
    <property type="match status" value="1"/>
</dbReference>
<accession>A0A498PZI0</accession>